<protein>
    <submittedName>
        <fullName evidence="2">Uncharacterized protein</fullName>
    </submittedName>
</protein>
<accession>A0AAX3MSD2</accession>
<dbReference type="AlphaFoldDB" id="A0AAX3MSD2"/>
<reference evidence="2 5" key="1">
    <citation type="submission" date="2023-02" db="EMBL/GenBank/DDBJ databases">
        <title>Pathogen: clinical or host-associated sample.</title>
        <authorList>
            <person name="Hergert J."/>
            <person name="Casey R."/>
            <person name="Wagner J."/>
            <person name="Young E.L."/>
            <person name="Oakeson K.F."/>
        </authorList>
    </citation>
    <scope>NUCLEOTIDE SEQUENCE</scope>
    <source>
        <strain evidence="3 5">2022CK-00829</strain>
        <strain evidence="2">2022CK-00830</strain>
    </source>
</reference>
<dbReference type="RefSeq" id="WP_047911825.1">
    <property type="nucleotide sequence ID" value="NZ_CP118101.1"/>
</dbReference>
<evidence type="ECO:0000313" key="2">
    <source>
        <dbReference type="EMBL" id="WDH80526.1"/>
    </source>
</evidence>
<evidence type="ECO:0000313" key="5">
    <source>
        <dbReference type="Proteomes" id="UP001221519"/>
    </source>
</evidence>
<proteinExistence type="predicted"/>
<dbReference type="PROSITE" id="PS51257">
    <property type="entry name" value="PROKAR_LIPOPROTEIN"/>
    <property type="match status" value="1"/>
</dbReference>
<keyword evidence="5" id="KW-1185">Reference proteome</keyword>
<dbReference type="EMBL" id="CP118108">
    <property type="protein sequence ID" value="WDI00211.1"/>
    <property type="molecule type" value="Genomic_DNA"/>
</dbReference>
<dbReference type="Proteomes" id="UP001220962">
    <property type="component" value="Chromosome"/>
</dbReference>
<feature type="chain" id="PRO_5043735482" evidence="1">
    <location>
        <begin position="21"/>
        <end position="166"/>
    </location>
</feature>
<evidence type="ECO:0000313" key="4">
    <source>
        <dbReference type="Proteomes" id="UP001220962"/>
    </source>
</evidence>
<feature type="signal peptide" evidence="1">
    <location>
        <begin position="1"/>
        <end position="20"/>
    </location>
</feature>
<name>A0AAX3MSD2_9BACL</name>
<organism evidence="2 4">
    <name type="scientific">Paenibacillus urinalis</name>
    <dbReference type="NCBI Taxonomy" id="521520"/>
    <lineage>
        <taxon>Bacteria</taxon>
        <taxon>Bacillati</taxon>
        <taxon>Bacillota</taxon>
        <taxon>Bacilli</taxon>
        <taxon>Bacillales</taxon>
        <taxon>Paenibacillaceae</taxon>
        <taxon>Paenibacillus</taxon>
    </lineage>
</organism>
<evidence type="ECO:0000313" key="3">
    <source>
        <dbReference type="EMBL" id="WDI00211.1"/>
    </source>
</evidence>
<dbReference type="EMBL" id="CP118101">
    <property type="protein sequence ID" value="WDH80526.1"/>
    <property type="molecule type" value="Genomic_DNA"/>
</dbReference>
<keyword evidence="1" id="KW-0732">Signal</keyword>
<evidence type="ECO:0000256" key="1">
    <source>
        <dbReference type="SAM" id="SignalP"/>
    </source>
</evidence>
<sequence length="166" mass="18928">MRLLTLLFSFILITGVIGCAQSDKDTVQTYMNQMKQLNQENSVIDTIVSKTDMEGKSGDIIGSHRDPGDDIGNIYRIVDELDSLNEVVDKPQIPEYYYEMLISAQDKNSLKTFDIRILVDPDITYIKWIDINSSDKKLEGIQINKDYELSENLKTDIKQILNSVSD</sequence>
<gene>
    <name evidence="2" type="ORF">PUW23_13230</name>
    <name evidence="3" type="ORF">PUW25_12895</name>
</gene>
<dbReference type="Proteomes" id="UP001221519">
    <property type="component" value="Chromosome"/>
</dbReference>